<dbReference type="Proteomes" id="UP000505355">
    <property type="component" value="Chromosome"/>
</dbReference>
<organism evidence="2 3">
    <name type="scientific">Mucilaginibacter mali</name>
    <dbReference type="NCBI Taxonomy" id="2740462"/>
    <lineage>
        <taxon>Bacteria</taxon>
        <taxon>Pseudomonadati</taxon>
        <taxon>Bacteroidota</taxon>
        <taxon>Sphingobacteriia</taxon>
        <taxon>Sphingobacteriales</taxon>
        <taxon>Sphingobacteriaceae</taxon>
        <taxon>Mucilaginibacter</taxon>
    </lineage>
</organism>
<dbReference type="AlphaFoldDB" id="A0A7D4TQ17"/>
<evidence type="ECO:0000313" key="3">
    <source>
        <dbReference type="Proteomes" id="UP000505355"/>
    </source>
</evidence>
<feature type="signal peptide" evidence="1">
    <location>
        <begin position="1"/>
        <end position="21"/>
    </location>
</feature>
<evidence type="ECO:0000256" key="1">
    <source>
        <dbReference type="SAM" id="SignalP"/>
    </source>
</evidence>
<feature type="chain" id="PRO_5028969452" description="YD repeat-containing protein" evidence="1">
    <location>
        <begin position="22"/>
        <end position="272"/>
    </location>
</feature>
<protein>
    <recommendedName>
        <fullName evidence="4">YD repeat-containing protein</fullName>
    </recommendedName>
</protein>
<evidence type="ECO:0000313" key="2">
    <source>
        <dbReference type="EMBL" id="QKJ32273.1"/>
    </source>
</evidence>
<dbReference type="RefSeq" id="WP_173416924.1">
    <property type="nucleotide sequence ID" value="NZ_CP054139.1"/>
</dbReference>
<accession>A0A7D4TQ17</accession>
<dbReference type="EMBL" id="CP054139">
    <property type="protein sequence ID" value="QKJ32273.1"/>
    <property type="molecule type" value="Genomic_DNA"/>
</dbReference>
<sequence length="272" mass="31094">MMCKQLCLIAGLLLIGAIAHAQLLQQDNWYYYNLNGKVKSYTETNTPQPINGTSFKKTKRTVSFTPGGNIAKLETYDDAGNVIAIRDYDYKNKGYSFVIKTKQKTGWVNSTPRVYTYNDRTHTEETRGGNGPDIKGWYNNRGETDSAYLYTASGNLIQKVRHRYAGGHIIATSVYLPNGALAEQYVFQLDSNGRKMKEQKYDGNNKLKTTISHKYDMAGNETQFRETESGTPNTGARLYTYHYDGKGNWIYREERNQANKLVNITERKLVYY</sequence>
<dbReference type="KEGG" id="mmab:HQ865_21760"/>
<name>A0A7D4TQ17_9SPHI</name>
<evidence type="ECO:0008006" key="4">
    <source>
        <dbReference type="Google" id="ProtNLM"/>
    </source>
</evidence>
<keyword evidence="1" id="KW-0732">Signal</keyword>
<keyword evidence="3" id="KW-1185">Reference proteome</keyword>
<proteinExistence type="predicted"/>
<reference evidence="2 3" key="1">
    <citation type="submission" date="2020-05" db="EMBL/GenBank/DDBJ databases">
        <title>Mucilaginibacter mali sp. nov.</title>
        <authorList>
            <person name="Kim H.S."/>
            <person name="Lee K.C."/>
            <person name="Suh M.K."/>
            <person name="Kim J.-S."/>
            <person name="Han K.-I."/>
            <person name="Eom M.K."/>
            <person name="Shin Y.K."/>
            <person name="Lee J.-S."/>
        </authorList>
    </citation>
    <scope>NUCLEOTIDE SEQUENCE [LARGE SCALE GENOMIC DNA]</scope>
    <source>
        <strain evidence="2 3">G2-14</strain>
    </source>
</reference>
<gene>
    <name evidence="2" type="ORF">HQ865_21760</name>
</gene>